<evidence type="ECO:0000259" key="3">
    <source>
        <dbReference type="PROSITE" id="PS50234"/>
    </source>
</evidence>
<dbReference type="EMBL" id="JBHFFA010000008">
    <property type="protein sequence ID" value="KAL2607856.1"/>
    <property type="molecule type" value="Genomic_DNA"/>
</dbReference>
<feature type="transmembrane region" description="Helical" evidence="1">
    <location>
        <begin position="581"/>
        <end position="603"/>
    </location>
</feature>
<evidence type="ECO:0000256" key="1">
    <source>
        <dbReference type="SAM" id="Phobius"/>
    </source>
</evidence>
<dbReference type="PANTHER" id="PTHR10166">
    <property type="entry name" value="VOLTAGE-DEPENDENT CALCIUM CHANNEL SUBUNIT ALPHA-2/DELTA-RELATED"/>
    <property type="match status" value="1"/>
</dbReference>
<dbReference type="InterPro" id="IPR051173">
    <property type="entry name" value="Ca_channel_alpha-2/delta"/>
</dbReference>
<evidence type="ECO:0000256" key="2">
    <source>
        <dbReference type="SAM" id="SignalP"/>
    </source>
</evidence>
<comment type="caution">
    <text evidence="4">The sequence shown here is derived from an EMBL/GenBank/DDBJ whole genome shotgun (WGS) entry which is preliminary data.</text>
</comment>
<keyword evidence="5" id="KW-1185">Reference proteome</keyword>
<dbReference type="AlphaFoldDB" id="A0ABD1XIX0"/>
<evidence type="ECO:0000313" key="5">
    <source>
        <dbReference type="Proteomes" id="UP001605036"/>
    </source>
</evidence>
<dbReference type="PANTHER" id="PTHR10166:SF37">
    <property type="entry name" value="STOLID, ISOFORM H"/>
    <property type="match status" value="1"/>
</dbReference>
<name>A0ABD1XIX0_9MARC</name>
<keyword evidence="1" id="KW-1133">Transmembrane helix</keyword>
<feature type="signal peptide" evidence="2">
    <location>
        <begin position="1"/>
        <end position="26"/>
    </location>
</feature>
<accession>A0ABD1XIX0</accession>
<feature type="chain" id="PRO_5044786542" description="VWFA domain-containing protein" evidence="2">
    <location>
        <begin position="27"/>
        <end position="656"/>
    </location>
</feature>
<sequence length="656" mass="71825">MFPSRAVPLIFVFCAIWEWNWNHVNGQALTSGRTLLEVQTTDDANAFFDEVQTSVITLAGFALSNYRRRQGLWESGACNARCSVSSCQTEQLDENNWHCLALPADSTFLSNQSCKLSPRDYAPCRKAALSKESYVRLPGIEVNLDPRNISPDQQLTICSQKDLDQQIFPKIYPNSTVRFDKIAWSMFGASNGVFRIYPGLELPPTICQQSSYDPRKRPWYRAITGVSKQVVIMLDQGGSMANTVSNTDTTTLFDATVKIIVEFLDTLNTGDTVSVYTFGSTGPVNVLPNNGKVKMPDTSNESAVTEALAPLKAAMQALSVTFDAAPANLTAALENLLSSDRGFNTSSALVKSLKVILIFTEGKLLEGPTLSIPSNSSIVQALTALSVRPFIYQWKKDQSESKDQTFTDLQSASCALNAYYDEIPRDNILEDLLSALQSFYSYVAKIRHKKVQEKPLWIPSYGPYTGVGNIGVGFQVMAVSYPVFDGDFLVGVAAIDVLRNLGPPWEGVINARKDPDIVTDLGPSLNCTASLSPADVAVPGLGNSNGGLCLGSTLAAKDYEKRTCCNSQCIASGSKPSPGEIVGICIGSLFGLLLVVFLIALLVSRRFRTATSKFFQYYKNYIQRTFRLGNGGTQPETETTKTEIDWVKRDDQIPVN</sequence>
<keyword evidence="1" id="KW-0472">Membrane</keyword>
<dbReference type="InterPro" id="IPR036465">
    <property type="entry name" value="vWFA_dom_sf"/>
</dbReference>
<keyword evidence="2" id="KW-0732">Signal</keyword>
<dbReference type="Gene3D" id="3.40.50.410">
    <property type="entry name" value="von Willebrand factor, type A domain"/>
    <property type="match status" value="1"/>
</dbReference>
<dbReference type="SMART" id="SM00327">
    <property type="entry name" value="VWA"/>
    <property type="match status" value="1"/>
</dbReference>
<feature type="domain" description="VWFA" evidence="3">
    <location>
        <begin position="229"/>
        <end position="436"/>
    </location>
</feature>
<organism evidence="4 5">
    <name type="scientific">Riccia fluitans</name>
    <dbReference type="NCBI Taxonomy" id="41844"/>
    <lineage>
        <taxon>Eukaryota</taxon>
        <taxon>Viridiplantae</taxon>
        <taxon>Streptophyta</taxon>
        <taxon>Embryophyta</taxon>
        <taxon>Marchantiophyta</taxon>
        <taxon>Marchantiopsida</taxon>
        <taxon>Marchantiidae</taxon>
        <taxon>Marchantiales</taxon>
        <taxon>Ricciaceae</taxon>
        <taxon>Riccia</taxon>
    </lineage>
</organism>
<dbReference type="InterPro" id="IPR002035">
    <property type="entry name" value="VWF_A"/>
</dbReference>
<dbReference type="PROSITE" id="PS50234">
    <property type="entry name" value="VWFA"/>
    <property type="match status" value="1"/>
</dbReference>
<keyword evidence="1" id="KW-0812">Transmembrane</keyword>
<dbReference type="Proteomes" id="UP001605036">
    <property type="component" value="Unassembled WGS sequence"/>
</dbReference>
<proteinExistence type="predicted"/>
<evidence type="ECO:0000313" key="4">
    <source>
        <dbReference type="EMBL" id="KAL2607856.1"/>
    </source>
</evidence>
<reference evidence="4 5" key="1">
    <citation type="submission" date="2024-09" db="EMBL/GenBank/DDBJ databases">
        <title>Chromosome-scale assembly of Riccia fluitans.</title>
        <authorList>
            <person name="Paukszto L."/>
            <person name="Sawicki J."/>
            <person name="Karawczyk K."/>
            <person name="Piernik-Szablinska J."/>
            <person name="Szczecinska M."/>
            <person name="Mazdziarz M."/>
        </authorList>
    </citation>
    <scope>NUCLEOTIDE SEQUENCE [LARGE SCALE GENOMIC DNA]</scope>
    <source>
        <strain evidence="4">Rf_01</strain>
        <tissue evidence="4">Aerial parts of the thallus</tissue>
    </source>
</reference>
<dbReference type="SUPFAM" id="SSF53300">
    <property type="entry name" value="vWA-like"/>
    <property type="match status" value="1"/>
</dbReference>
<protein>
    <recommendedName>
        <fullName evidence="3">VWFA domain-containing protein</fullName>
    </recommendedName>
</protein>
<gene>
    <name evidence="4" type="ORF">R1flu_026429</name>
</gene>